<dbReference type="PROSITE" id="PS51257">
    <property type="entry name" value="PROKAR_LIPOPROTEIN"/>
    <property type="match status" value="1"/>
</dbReference>
<dbReference type="EMBL" id="WKPJ01000006">
    <property type="protein sequence ID" value="MSA88951.1"/>
    <property type="molecule type" value="Genomic_DNA"/>
</dbReference>
<organism evidence="3 5">
    <name type="scientific">Holdemania massiliensis</name>
    <dbReference type="NCBI Taxonomy" id="1468449"/>
    <lineage>
        <taxon>Bacteria</taxon>
        <taxon>Bacillati</taxon>
        <taxon>Bacillota</taxon>
        <taxon>Erysipelotrichia</taxon>
        <taxon>Erysipelotrichales</taxon>
        <taxon>Erysipelotrichaceae</taxon>
        <taxon>Holdemania</taxon>
    </lineage>
</organism>
<evidence type="ECO:0000313" key="6">
    <source>
        <dbReference type="Proteomes" id="UP000480929"/>
    </source>
</evidence>
<reference evidence="5 6" key="1">
    <citation type="journal article" date="2019" name="Nat. Med.">
        <title>A library of human gut bacterial isolates paired with longitudinal multiomics data enables mechanistic microbiome research.</title>
        <authorList>
            <person name="Poyet M."/>
            <person name="Groussin M."/>
            <person name="Gibbons S.M."/>
            <person name="Avila-Pacheco J."/>
            <person name="Jiang X."/>
            <person name="Kearney S.M."/>
            <person name="Perrotta A.R."/>
            <person name="Berdy B."/>
            <person name="Zhao S."/>
            <person name="Lieberman T.D."/>
            <person name="Swanson P.K."/>
            <person name="Smith M."/>
            <person name="Roesemann S."/>
            <person name="Alexander J.E."/>
            <person name="Rich S.A."/>
            <person name="Livny J."/>
            <person name="Vlamakis H."/>
            <person name="Clish C."/>
            <person name="Bullock K."/>
            <person name="Deik A."/>
            <person name="Scott J."/>
            <person name="Pierce K.A."/>
            <person name="Xavier R.J."/>
            <person name="Alm E.J."/>
        </authorList>
    </citation>
    <scope>NUCLEOTIDE SEQUENCE [LARGE SCALE GENOMIC DNA]</scope>
    <source>
        <strain evidence="3 5">BIOML-A4</strain>
        <strain evidence="4 6">BIOML-A5</strain>
    </source>
</reference>
<dbReference type="AlphaFoldDB" id="A0A6N7S4Y0"/>
<dbReference type="RefSeq" id="WP_147612202.1">
    <property type="nucleotide sequence ID" value="NZ_WKPI01000005.1"/>
</dbReference>
<keyword evidence="1 2" id="KW-0732">Signal</keyword>
<dbReference type="Gene3D" id="2.60.40.1240">
    <property type="match status" value="1"/>
</dbReference>
<dbReference type="OrthoDB" id="1650730at2"/>
<protein>
    <submittedName>
        <fullName evidence="3">DUF4352 domain-containing protein</fullName>
    </submittedName>
</protein>
<name>A0A6N7S4Y0_9FIRM</name>
<dbReference type="Proteomes" id="UP000433575">
    <property type="component" value="Unassembled WGS sequence"/>
</dbReference>
<feature type="chain" id="PRO_5039564649" evidence="2">
    <location>
        <begin position="24"/>
        <end position="180"/>
    </location>
</feature>
<dbReference type="InterPro" id="IPR029050">
    <property type="entry name" value="Immunoprotect_excell_Ig-like"/>
</dbReference>
<feature type="signal peptide" evidence="2">
    <location>
        <begin position="1"/>
        <end position="23"/>
    </location>
</feature>
<dbReference type="EMBL" id="WKPI01000005">
    <property type="protein sequence ID" value="MSC32498.1"/>
    <property type="molecule type" value="Genomic_DNA"/>
</dbReference>
<evidence type="ECO:0000313" key="3">
    <source>
        <dbReference type="EMBL" id="MSA88951.1"/>
    </source>
</evidence>
<evidence type="ECO:0000313" key="4">
    <source>
        <dbReference type="EMBL" id="MSC32498.1"/>
    </source>
</evidence>
<gene>
    <name evidence="4" type="ORF">GKD88_05120</name>
    <name evidence="3" type="ORF">GKE08_06390</name>
</gene>
<evidence type="ECO:0000256" key="1">
    <source>
        <dbReference type="ARBA" id="ARBA00022729"/>
    </source>
</evidence>
<proteinExistence type="predicted"/>
<sequence>MMKKLTAALLTLALLFTAGCSGSGKPNKETGNIIARHSAEEEGVYYGELGDTMRNEFFDFIVEDVELTDTFGGYTAKEGMRLLCVTVKETNTFDDALPMFDTDFVLTWETTESLIYPLVNLNDKDVMPEEFELAKGKSVTYKLVFEVPSEESEFLFIYLEEFDTEETGDFFVVTLRPEVQ</sequence>
<evidence type="ECO:0000313" key="5">
    <source>
        <dbReference type="Proteomes" id="UP000433575"/>
    </source>
</evidence>
<comment type="caution">
    <text evidence="3">The sequence shown here is derived from an EMBL/GenBank/DDBJ whole genome shotgun (WGS) entry which is preliminary data.</text>
</comment>
<dbReference type="Proteomes" id="UP000480929">
    <property type="component" value="Unassembled WGS sequence"/>
</dbReference>
<accession>A0A6N7S4Y0</accession>
<evidence type="ECO:0000256" key="2">
    <source>
        <dbReference type="SAM" id="SignalP"/>
    </source>
</evidence>
<keyword evidence="6" id="KW-1185">Reference proteome</keyword>